<sequence length="253" mass="28088">MAQYPTYLLAPNFTFKPRTGPLALGSLIADPFRPHRVLTAVDEDAVSRYPRIETVIESQKSIARESTHETGFSLWTEFLQIVGASAFNKRGSHAATEFSMSSLVTEYFVNDPGVKEIKARIAHPRVRAIMKPDGFAIRQPVYMVTGLKIAEGLFARRENSKSMGVGVGSGIPIPIPVGEVGVGADIMIANETMESDQWNTNEDIVLAYQLLKIELRGWRNKSLKVDEFRHKSAFLEKGISDSESGEEEDNDEI</sequence>
<dbReference type="OrthoDB" id="4500473at2759"/>
<gene>
    <name evidence="1" type="ORF">BS50DRAFT_448629</name>
</gene>
<feature type="non-terminal residue" evidence="1">
    <location>
        <position position="253"/>
    </location>
</feature>
<proteinExistence type="predicted"/>
<evidence type="ECO:0000313" key="2">
    <source>
        <dbReference type="Proteomes" id="UP000240883"/>
    </source>
</evidence>
<protein>
    <submittedName>
        <fullName evidence="1">Uncharacterized protein</fullName>
    </submittedName>
</protein>
<dbReference type="AlphaFoldDB" id="A0A2T2P003"/>
<reference evidence="1 2" key="1">
    <citation type="journal article" date="2018" name="Front. Microbiol.">
        <title>Genome-Wide Analysis of Corynespora cassiicola Leaf Fall Disease Putative Effectors.</title>
        <authorList>
            <person name="Lopez D."/>
            <person name="Ribeiro S."/>
            <person name="Label P."/>
            <person name="Fumanal B."/>
            <person name="Venisse J.S."/>
            <person name="Kohler A."/>
            <person name="de Oliveira R.R."/>
            <person name="Labutti K."/>
            <person name="Lipzen A."/>
            <person name="Lail K."/>
            <person name="Bauer D."/>
            <person name="Ohm R.A."/>
            <person name="Barry K.W."/>
            <person name="Spatafora J."/>
            <person name="Grigoriev I.V."/>
            <person name="Martin F.M."/>
            <person name="Pujade-Renaud V."/>
        </authorList>
    </citation>
    <scope>NUCLEOTIDE SEQUENCE [LARGE SCALE GENOMIC DNA]</scope>
    <source>
        <strain evidence="1 2">Philippines</strain>
    </source>
</reference>
<name>A0A2T2P003_CORCC</name>
<dbReference type="Proteomes" id="UP000240883">
    <property type="component" value="Unassembled WGS sequence"/>
</dbReference>
<keyword evidence="2" id="KW-1185">Reference proteome</keyword>
<evidence type="ECO:0000313" key="1">
    <source>
        <dbReference type="EMBL" id="PSN71014.1"/>
    </source>
</evidence>
<accession>A0A2T2P003</accession>
<organism evidence="1 2">
    <name type="scientific">Corynespora cassiicola Philippines</name>
    <dbReference type="NCBI Taxonomy" id="1448308"/>
    <lineage>
        <taxon>Eukaryota</taxon>
        <taxon>Fungi</taxon>
        <taxon>Dikarya</taxon>
        <taxon>Ascomycota</taxon>
        <taxon>Pezizomycotina</taxon>
        <taxon>Dothideomycetes</taxon>
        <taxon>Pleosporomycetidae</taxon>
        <taxon>Pleosporales</taxon>
        <taxon>Corynesporascaceae</taxon>
        <taxon>Corynespora</taxon>
    </lineage>
</organism>
<dbReference type="EMBL" id="KZ678131">
    <property type="protein sequence ID" value="PSN71014.1"/>
    <property type="molecule type" value="Genomic_DNA"/>
</dbReference>